<dbReference type="RefSeq" id="WP_243916794.1">
    <property type="nucleotide sequence ID" value="NZ_JALHLG010000001.1"/>
</dbReference>
<reference evidence="11 12" key="1">
    <citation type="submission" date="2022-04" db="EMBL/GenBank/DDBJ databases">
        <title>Identification of a novel bacterium isolated from mangrove sediments.</title>
        <authorList>
            <person name="Pan X."/>
        </authorList>
    </citation>
    <scope>NUCLEOTIDE SEQUENCE [LARGE SCALE GENOMIC DNA]</scope>
    <source>
        <strain evidence="11 12">B2638</strain>
    </source>
</reference>
<evidence type="ECO:0000256" key="4">
    <source>
        <dbReference type="ARBA" id="ARBA00016463"/>
    </source>
</evidence>
<keyword evidence="8 9" id="KW-0472">Membrane</keyword>
<comment type="function">
    <text evidence="1 9">Required for the export of heme to the periplasm for the biogenesis of c-type cytochromes.</text>
</comment>
<evidence type="ECO:0000313" key="11">
    <source>
        <dbReference type="EMBL" id="MCJ2185195.1"/>
    </source>
</evidence>
<organism evidence="11 12">
    <name type="scientific">Novosphingobium beihaiensis</name>
    <dbReference type="NCBI Taxonomy" id="2930389"/>
    <lineage>
        <taxon>Bacteria</taxon>
        <taxon>Pseudomonadati</taxon>
        <taxon>Pseudomonadota</taxon>
        <taxon>Alphaproteobacteria</taxon>
        <taxon>Sphingomonadales</taxon>
        <taxon>Sphingomonadaceae</taxon>
        <taxon>Novosphingobium</taxon>
    </lineage>
</organism>
<feature type="domain" description="Cytochrome c assembly protein" evidence="10">
    <location>
        <begin position="30"/>
        <end position="181"/>
    </location>
</feature>
<dbReference type="InterPro" id="IPR045062">
    <property type="entry name" value="Cyt_c_biogenesis_CcsA/CcmC"/>
</dbReference>
<keyword evidence="6 9" id="KW-0201">Cytochrome c-type biogenesis</keyword>
<evidence type="ECO:0000256" key="6">
    <source>
        <dbReference type="ARBA" id="ARBA00022748"/>
    </source>
</evidence>
<evidence type="ECO:0000256" key="9">
    <source>
        <dbReference type="RuleBase" id="RU364092"/>
    </source>
</evidence>
<feature type="transmembrane region" description="Helical" evidence="9">
    <location>
        <begin position="16"/>
        <end position="38"/>
    </location>
</feature>
<accession>A0ABT0BJH6</accession>
<keyword evidence="9" id="KW-0813">Transport</keyword>
<evidence type="ECO:0000256" key="2">
    <source>
        <dbReference type="ARBA" id="ARBA00004141"/>
    </source>
</evidence>
<evidence type="ECO:0000256" key="7">
    <source>
        <dbReference type="ARBA" id="ARBA00022989"/>
    </source>
</evidence>
<feature type="transmembrane region" description="Helical" evidence="9">
    <location>
        <begin position="87"/>
        <end position="110"/>
    </location>
</feature>
<sequence>MHGFANPARFLRIARWLMPLCMAAGIAVAAGALGWGLFEAPAEKLQGETVRIVYLHVPAAWLGMAGWMGIAAASFSELVWRHPLAGIAARACAVPGALFTAVCLITGSLWGRPAWGTWWVWDGRLTSMLVLLFLYFGWMALSQASAASDGGQNKAPAIFGLVGAVNIPIIHYSVTWWNSLHQPPSITMGTSAMSADFLMPLLAAMLGFTLIFAGVVLARMRAILADQQAEARLRRKALSEAVFQ</sequence>
<evidence type="ECO:0000256" key="8">
    <source>
        <dbReference type="ARBA" id="ARBA00023136"/>
    </source>
</evidence>
<name>A0ABT0BJH6_9SPHN</name>
<feature type="transmembrane region" description="Helical" evidence="9">
    <location>
        <begin position="125"/>
        <end position="146"/>
    </location>
</feature>
<feature type="transmembrane region" description="Helical" evidence="9">
    <location>
        <begin position="58"/>
        <end position="80"/>
    </location>
</feature>
<keyword evidence="9" id="KW-0997">Cell inner membrane</keyword>
<dbReference type="Pfam" id="PF01578">
    <property type="entry name" value="Cytochrom_C_asm"/>
    <property type="match status" value="1"/>
</dbReference>
<comment type="similarity">
    <text evidence="3 9">Belongs to the CcmC/CycZ/HelC family.</text>
</comment>
<dbReference type="NCBIfam" id="TIGR01191">
    <property type="entry name" value="ccmC"/>
    <property type="match status" value="1"/>
</dbReference>
<dbReference type="InterPro" id="IPR002541">
    <property type="entry name" value="Cyt_c_assembly"/>
</dbReference>
<dbReference type="InterPro" id="IPR003557">
    <property type="entry name" value="Cyt_c_biogenesis_CcmC"/>
</dbReference>
<evidence type="ECO:0000256" key="5">
    <source>
        <dbReference type="ARBA" id="ARBA00022692"/>
    </source>
</evidence>
<keyword evidence="5 9" id="KW-0812">Transmembrane</keyword>
<dbReference type="PANTHER" id="PTHR30071:SF1">
    <property type="entry name" value="CYTOCHROME B_B6 PROTEIN-RELATED"/>
    <property type="match status" value="1"/>
</dbReference>
<dbReference type="PANTHER" id="PTHR30071">
    <property type="entry name" value="HEME EXPORTER PROTEIN C"/>
    <property type="match status" value="1"/>
</dbReference>
<gene>
    <name evidence="9 11" type="primary">ccmC</name>
    <name evidence="11" type="ORF">MTR66_00015</name>
</gene>
<feature type="transmembrane region" description="Helical" evidence="9">
    <location>
        <begin position="158"/>
        <end position="177"/>
    </location>
</feature>
<evidence type="ECO:0000259" key="10">
    <source>
        <dbReference type="Pfam" id="PF01578"/>
    </source>
</evidence>
<evidence type="ECO:0000256" key="3">
    <source>
        <dbReference type="ARBA" id="ARBA00005840"/>
    </source>
</evidence>
<comment type="caution">
    <text evidence="11">The sequence shown here is derived from an EMBL/GenBank/DDBJ whole genome shotgun (WGS) entry which is preliminary data.</text>
</comment>
<evidence type="ECO:0000313" key="12">
    <source>
        <dbReference type="Proteomes" id="UP001202281"/>
    </source>
</evidence>
<keyword evidence="7 9" id="KW-1133">Transmembrane helix</keyword>
<proteinExistence type="inferred from homology"/>
<feature type="transmembrane region" description="Helical" evidence="9">
    <location>
        <begin position="197"/>
        <end position="218"/>
    </location>
</feature>
<comment type="subcellular location">
    <subcellularLocation>
        <location evidence="9">Cell inner membrane</location>
    </subcellularLocation>
    <subcellularLocation>
        <location evidence="2">Membrane</location>
        <topology evidence="2">Multi-pass membrane protein</topology>
    </subcellularLocation>
</comment>
<dbReference type="EMBL" id="JALHLG010000001">
    <property type="protein sequence ID" value="MCJ2185195.1"/>
    <property type="molecule type" value="Genomic_DNA"/>
</dbReference>
<evidence type="ECO:0000256" key="1">
    <source>
        <dbReference type="ARBA" id="ARBA00002442"/>
    </source>
</evidence>
<dbReference type="PRINTS" id="PR01386">
    <property type="entry name" value="CCMCBIOGNSIS"/>
</dbReference>
<protein>
    <recommendedName>
        <fullName evidence="4 9">Heme exporter protein C</fullName>
    </recommendedName>
    <alternativeName>
        <fullName evidence="9">Cytochrome c-type biogenesis protein</fullName>
    </alternativeName>
</protein>
<keyword evidence="12" id="KW-1185">Reference proteome</keyword>
<keyword evidence="9" id="KW-1003">Cell membrane</keyword>
<dbReference type="Proteomes" id="UP001202281">
    <property type="component" value="Unassembled WGS sequence"/>
</dbReference>